<keyword evidence="1" id="KW-0175">Coiled coil</keyword>
<reference evidence="3 4" key="1">
    <citation type="submission" date="2019-03" db="EMBL/GenBank/DDBJ databases">
        <title>First draft genome of Liparis tanakae, snailfish: a comprehensive survey of snailfish specific genes.</title>
        <authorList>
            <person name="Kim W."/>
            <person name="Song I."/>
            <person name="Jeong J.-H."/>
            <person name="Kim D."/>
            <person name="Kim S."/>
            <person name="Ryu S."/>
            <person name="Song J.Y."/>
            <person name="Lee S.K."/>
        </authorList>
    </citation>
    <scope>NUCLEOTIDE SEQUENCE [LARGE SCALE GENOMIC DNA]</scope>
    <source>
        <tissue evidence="3">Muscle</tissue>
    </source>
</reference>
<protein>
    <submittedName>
        <fullName evidence="3">Coiled-coil domain-containing protein 178</fullName>
    </submittedName>
</protein>
<dbReference type="InterPro" id="IPR038826">
    <property type="entry name" value="CCDC178"/>
</dbReference>
<dbReference type="EMBL" id="SRLO01000243">
    <property type="protein sequence ID" value="TNN64943.1"/>
    <property type="molecule type" value="Genomic_DNA"/>
</dbReference>
<organism evidence="3 4">
    <name type="scientific">Liparis tanakae</name>
    <name type="common">Tanaka's snailfish</name>
    <dbReference type="NCBI Taxonomy" id="230148"/>
    <lineage>
        <taxon>Eukaryota</taxon>
        <taxon>Metazoa</taxon>
        <taxon>Chordata</taxon>
        <taxon>Craniata</taxon>
        <taxon>Vertebrata</taxon>
        <taxon>Euteleostomi</taxon>
        <taxon>Actinopterygii</taxon>
        <taxon>Neopterygii</taxon>
        <taxon>Teleostei</taxon>
        <taxon>Neoteleostei</taxon>
        <taxon>Acanthomorphata</taxon>
        <taxon>Eupercaria</taxon>
        <taxon>Perciformes</taxon>
        <taxon>Cottioidei</taxon>
        <taxon>Cottales</taxon>
        <taxon>Liparidae</taxon>
        <taxon>Liparis</taxon>
    </lineage>
</organism>
<dbReference type="PANTHER" id="PTHR35088">
    <property type="entry name" value="COILED-COIL DOMAIN-CONTAINING PROTEIN 178"/>
    <property type="match status" value="1"/>
</dbReference>
<dbReference type="AlphaFoldDB" id="A0A4Z2HJ25"/>
<evidence type="ECO:0000313" key="4">
    <source>
        <dbReference type="Proteomes" id="UP000314294"/>
    </source>
</evidence>
<name>A0A4Z2HJ25_9TELE</name>
<dbReference type="Proteomes" id="UP000314294">
    <property type="component" value="Unassembled WGS sequence"/>
</dbReference>
<comment type="caution">
    <text evidence="3">The sequence shown here is derived from an EMBL/GenBank/DDBJ whole genome shotgun (WGS) entry which is preliminary data.</text>
</comment>
<sequence>MPDVEPLRFPSREGRPSQPVWKISAPDQSGQASIQQHFKKINEVLCEVTCLIERLEADRQDAEEALRKEKRRKRFLENQIDGISQWKKQERSLLIQKEHDGCIKEISELKWQLKLDREKLDQAQEKLSYAEAWNRSLREDIDFAKKQIPIVKANLDLQRGIINQINAAQAESDEVYANARREFLLLDEEKKKMELDANDEMISMDRALSVTKNQLASTLDELKQLKMLEEAMWAEIKEAEKTIALTGDKCSATTRRVPELLELEKTENDSILQSELEIEDEMRKNTILKETLVALQGEIEKTRLLGEAEVSRVEEQLLSKRNAFAALRRENMECEQKVEDYKMKISER</sequence>
<feature type="coiled-coil region" evidence="1">
    <location>
        <begin position="310"/>
        <end position="344"/>
    </location>
</feature>
<keyword evidence="4" id="KW-1185">Reference proteome</keyword>
<proteinExistence type="predicted"/>
<dbReference type="OrthoDB" id="10010556at2759"/>
<evidence type="ECO:0000256" key="2">
    <source>
        <dbReference type="SAM" id="MobiDB-lite"/>
    </source>
</evidence>
<evidence type="ECO:0000256" key="1">
    <source>
        <dbReference type="SAM" id="Coils"/>
    </source>
</evidence>
<dbReference type="PANTHER" id="PTHR35088:SF1">
    <property type="entry name" value="COILED-COIL DOMAIN-CONTAINING PROTEIN 178"/>
    <property type="match status" value="1"/>
</dbReference>
<feature type="coiled-coil region" evidence="1">
    <location>
        <begin position="52"/>
        <end position="79"/>
    </location>
</feature>
<gene>
    <name evidence="3" type="primary">CCDC178</name>
    <name evidence="3" type="ORF">EYF80_024827</name>
</gene>
<evidence type="ECO:0000313" key="3">
    <source>
        <dbReference type="EMBL" id="TNN64943.1"/>
    </source>
</evidence>
<accession>A0A4Z2HJ25</accession>
<feature type="region of interest" description="Disordered" evidence="2">
    <location>
        <begin position="1"/>
        <end position="25"/>
    </location>
</feature>